<organism evidence="4">
    <name type="scientific">Grosmannia clavigera (strain kw1407 / UAMH 11150)</name>
    <name type="common">Blue stain fungus</name>
    <name type="synonym">Graphiocladiella clavigera</name>
    <dbReference type="NCBI Taxonomy" id="655863"/>
    <lineage>
        <taxon>Eukaryota</taxon>
        <taxon>Fungi</taxon>
        <taxon>Dikarya</taxon>
        <taxon>Ascomycota</taxon>
        <taxon>Pezizomycotina</taxon>
        <taxon>Sordariomycetes</taxon>
        <taxon>Sordariomycetidae</taxon>
        <taxon>Ophiostomatales</taxon>
        <taxon>Ophiostomataceae</taxon>
        <taxon>Leptographium</taxon>
    </lineage>
</organism>
<dbReference type="Pfam" id="PF00172">
    <property type="entry name" value="Zn_clus"/>
    <property type="match status" value="1"/>
</dbReference>
<dbReference type="OrthoDB" id="648861at2759"/>
<proteinExistence type="predicted"/>
<dbReference type="HOGENOM" id="CLU_024934_9_1_1"/>
<dbReference type="CDD" id="cd00067">
    <property type="entry name" value="GAL4"/>
    <property type="match status" value="1"/>
</dbReference>
<dbReference type="InterPro" id="IPR001138">
    <property type="entry name" value="Zn2Cys6_DnaBD"/>
</dbReference>
<evidence type="ECO:0000313" key="3">
    <source>
        <dbReference type="EMBL" id="EFW99311.1"/>
    </source>
</evidence>
<dbReference type="GO" id="GO:0008270">
    <property type="term" value="F:zinc ion binding"/>
    <property type="evidence" value="ECO:0007669"/>
    <property type="project" value="InterPro"/>
</dbReference>
<keyword evidence="1" id="KW-0539">Nucleus</keyword>
<dbReference type="SMART" id="SM00066">
    <property type="entry name" value="GAL4"/>
    <property type="match status" value="1"/>
</dbReference>
<dbReference type="GO" id="GO:0001228">
    <property type="term" value="F:DNA-binding transcription activator activity, RNA polymerase II-specific"/>
    <property type="evidence" value="ECO:0007669"/>
    <property type="project" value="TreeGrafter"/>
</dbReference>
<evidence type="ECO:0000313" key="4">
    <source>
        <dbReference type="Proteomes" id="UP000007796"/>
    </source>
</evidence>
<dbReference type="PROSITE" id="PS50048">
    <property type="entry name" value="ZN2_CY6_FUNGAL_2"/>
    <property type="match status" value="1"/>
</dbReference>
<protein>
    <submittedName>
        <fullName evidence="3">C6 zinc finger domain containing protein</fullName>
    </submittedName>
</protein>
<feature type="domain" description="Zn(2)-C6 fungal-type" evidence="2">
    <location>
        <begin position="49"/>
        <end position="79"/>
    </location>
</feature>
<dbReference type="GeneID" id="25979087"/>
<reference evidence="3 4" key="1">
    <citation type="journal article" date="2011" name="Proc. Natl. Acad. Sci. U.S.A.">
        <title>Genome and transcriptome analyses of the mountain pine beetle-fungal symbiont Grosmannia clavigera, a lodgepole pine pathogen.</title>
        <authorList>
            <person name="DiGuistini S."/>
            <person name="Wang Y."/>
            <person name="Liao N.Y."/>
            <person name="Taylor G."/>
            <person name="Tanguay P."/>
            <person name="Feau N."/>
            <person name="Henrissat B."/>
            <person name="Chan S.K."/>
            <person name="Hesse-Orce U."/>
            <person name="Alamouti S.M."/>
            <person name="Tsui C.K.M."/>
            <person name="Docking R.T."/>
            <person name="Levasseur A."/>
            <person name="Haridas S."/>
            <person name="Robertson G."/>
            <person name="Birol I."/>
            <person name="Holt R.A."/>
            <person name="Marra M.A."/>
            <person name="Hamelin R.C."/>
            <person name="Hirst M."/>
            <person name="Jones S.J.M."/>
            <person name="Bohlmann J."/>
            <person name="Breuil C."/>
        </authorList>
    </citation>
    <scope>NUCLEOTIDE SEQUENCE [LARGE SCALE GENOMIC DNA]</scope>
    <source>
        <strain evidence="4">kw1407 / UAMH 11150</strain>
    </source>
</reference>
<dbReference type="PROSITE" id="PS00463">
    <property type="entry name" value="ZN2_CY6_FUNGAL_1"/>
    <property type="match status" value="1"/>
</dbReference>
<name>F0XSP0_GROCL</name>
<dbReference type="InParanoid" id="F0XSP0"/>
<dbReference type="InterPro" id="IPR053157">
    <property type="entry name" value="Sterol_Uptake_Regulator"/>
</dbReference>
<evidence type="ECO:0000256" key="1">
    <source>
        <dbReference type="ARBA" id="ARBA00023242"/>
    </source>
</evidence>
<dbReference type="RefSeq" id="XP_014168794.1">
    <property type="nucleotide sequence ID" value="XM_014313319.1"/>
</dbReference>
<keyword evidence="4" id="KW-1185">Reference proteome</keyword>
<dbReference type="AlphaFoldDB" id="F0XSP0"/>
<dbReference type="eggNOG" id="ENOG502R7Q0">
    <property type="taxonomic scope" value="Eukaryota"/>
</dbReference>
<evidence type="ECO:0000259" key="2">
    <source>
        <dbReference type="PROSITE" id="PS50048"/>
    </source>
</evidence>
<dbReference type="STRING" id="655863.F0XSP0"/>
<accession>F0XSP0</accession>
<dbReference type="EMBL" id="GL629997">
    <property type="protein sequence ID" value="EFW99311.1"/>
    <property type="molecule type" value="Genomic_DNA"/>
</dbReference>
<dbReference type="PANTHER" id="PTHR47784:SF9">
    <property type="entry name" value="ZN(II)2CYS6 TRANSCRIPTION FACTOR (EUROFUNG)"/>
    <property type="match status" value="1"/>
</dbReference>
<dbReference type="InterPro" id="IPR036864">
    <property type="entry name" value="Zn2-C6_fun-type_DNA-bd_sf"/>
</dbReference>
<dbReference type="SUPFAM" id="SSF57701">
    <property type="entry name" value="Zn2/Cys6 DNA-binding domain"/>
    <property type="match status" value="1"/>
</dbReference>
<gene>
    <name evidence="3" type="ORF">CMQ_5732</name>
</gene>
<dbReference type="PANTHER" id="PTHR47784">
    <property type="entry name" value="STEROL UPTAKE CONTROL PROTEIN 2"/>
    <property type="match status" value="1"/>
</dbReference>
<sequence>MGASGLSQEQSDASAPGFFQVISLGDASSSAQQTRDYKRRRTHKKSRGGCSACKLKRVKCDQALPTCLRCRRNQRECVYEHPKTGPDGEPAGSVVGQTSTALVQRPLQASRPERGTTTMTMTKAVRLDAISATSRPNFRTLCDQPFPDSDQELGTSSAALLHHFETVGRIAVFDMPDFVRSILPLAVRHSHLRGTVISVAASHLCHWAPGSRENRIALLYQQNMAMQAYRQALSMPLAEQGQAAIDALLITAMIINMLAFIVPTDESDVVMEWHGASKNGHQGWLGRSPSANLDIDPRRSWVFSTQPNRLVWLAVAMGLAPLIEATAPWRTNSSLRDLFANSDDERRILSGTWQSVHRVPQAWLDLFGIDRRIKRPLRVLAELWTLPANGRTVLLYFQFLSQLTPEIRHLLFVRDHKTLWLFGMWMGLLCRLVDVWWVPRRARCDFRAIRLWLDLAGVHRRPGPDGPLWRQLLHDLDRTWQYDFAGDTMVQQMRYSFQHMPSV</sequence>
<dbReference type="Gene3D" id="4.10.240.10">
    <property type="entry name" value="Zn(2)-C6 fungal-type DNA-binding domain"/>
    <property type="match status" value="1"/>
</dbReference>
<dbReference type="Proteomes" id="UP000007796">
    <property type="component" value="Unassembled WGS sequence"/>
</dbReference>